<comment type="caution">
    <text evidence="2">The sequence shown here is derived from an EMBL/GenBank/DDBJ whole genome shotgun (WGS) entry which is preliminary data.</text>
</comment>
<keyword evidence="3" id="KW-1185">Reference proteome</keyword>
<dbReference type="Proteomes" id="UP000799777">
    <property type="component" value="Unassembled WGS sequence"/>
</dbReference>
<evidence type="ECO:0000313" key="2">
    <source>
        <dbReference type="EMBL" id="KAF2028251.1"/>
    </source>
</evidence>
<dbReference type="EMBL" id="ML978215">
    <property type="protein sequence ID" value="KAF2028251.1"/>
    <property type="molecule type" value="Genomic_DNA"/>
</dbReference>
<dbReference type="AlphaFoldDB" id="A0A9P4H7U8"/>
<accession>A0A9P4H7U8</accession>
<sequence>MSAQLIFSVVNLAISDPEERPRFPLFANLAYDILDIIFQIYLNDWEDDNEVVRFQVRASPPHARRPHPVVVPRVPAMLHINQEFRATFKGVARRHSALYDLNTRTTMGVGLLYYNPGIQTLEIRIDDSLRSE</sequence>
<protein>
    <recommendedName>
        <fullName evidence="1">2EXR domain-containing protein</fullName>
    </recommendedName>
</protein>
<dbReference type="InterPro" id="IPR045518">
    <property type="entry name" value="2EXR"/>
</dbReference>
<feature type="domain" description="2EXR" evidence="1">
    <location>
        <begin position="23"/>
        <end position="120"/>
    </location>
</feature>
<dbReference type="Pfam" id="PF20150">
    <property type="entry name" value="2EXR"/>
    <property type="match status" value="1"/>
</dbReference>
<evidence type="ECO:0000259" key="1">
    <source>
        <dbReference type="Pfam" id="PF20150"/>
    </source>
</evidence>
<reference evidence="2" key="1">
    <citation type="journal article" date="2020" name="Stud. Mycol.">
        <title>101 Dothideomycetes genomes: a test case for predicting lifestyles and emergence of pathogens.</title>
        <authorList>
            <person name="Haridas S."/>
            <person name="Albert R."/>
            <person name="Binder M."/>
            <person name="Bloem J."/>
            <person name="Labutti K."/>
            <person name="Salamov A."/>
            <person name="Andreopoulos B."/>
            <person name="Baker S."/>
            <person name="Barry K."/>
            <person name="Bills G."/>
            <person name="Bluhm B."/>
            <person name="Cannon C."/>
            <person name="Castanera R."/>
            <person name="Culley D."/>
            <person name="Daum C."/>
            <person name="Ezra D."/>
            <person name="Gonzalez J."/>
            <person name="Henrissat B."/>
            <person name="Kuo A."/>
            <person name="Liang C."/>
            <person name="Lipzen A."/>
            <person name="Lutzoni F."/>
            <person name="Magnuson J."/>
            <person name="Mondo S."/>
            <person name="Nolan M."/>
            <person name="Ohm R."/>
            <person name="Pangilinan J."/>
            <person name="Park H.-J."/>
            <person name="Ramirez L."/>
            <person name="Alfaro M."/>
            <person name="Sun H."/>
            <person name="Tritt A."/>
            <person name="Yoshinaga Y."/>
            <person name="Zwiers L.-H."/>
            <person name="Turgeon B."/>
            <person name="Goodwin S."/>
            <person name="Spatafora J."/>
            <person name="Crous P."/>
            <person name="Grigoriev I."/>
        </authorList>
    </citation>
    <scope>NUCLEOTIDE SEQUENCE</scope>
    <source>
        <strain evidence="2">CBS 110217</strain>
    </source>
</reference>
<gene>
    <name evidence="2" type="ORF">EK21DRAFT_90809</name>
</gene>
<organism evidence="2 3">
    <name type="scientific">Setomelanomma holmii</name>
    <dbReference type="NCBI Taxonomy" id="210430"/>
    <lineage>
        <taxon>Eukaryota</taxon>
        <taxon>Fungi</taxon>
        <taxon>Dikarya</taxon>
        <taxon>Ascomycota</taxon>
        <taxon>Pezizomycotina</taxon>
        <taxon>Dothideomycetes</taxon>
        <taxon>Pleosporomycetidae</taxon>
        <taxon>Pleosporales</taxon>
        <taxon>Pleosporineae</taxon>
        <taxon>Phaeosphaeriaceae</taxon>
        <taxon>Setomelanomma</taxon>
    </lineage>
</organism>
<proteinExistence type="predicted"/>
<name>A0A9P4H7U8_9PLEO</name>
<evidence type="ECO:0000313" key="3">
    <source>
        <dbReference type="Proteomes" id="UP000799777"/>
    </source>
</evidence>